<dbReference type="EMBL" id="CP059558">
    <property type="protein sequence ID" value="QUY36646.1"/>
    <property type="molecule type" value="Genomic_DNA"/>
</dbReference>
<comment type="cofactor">
    <cofactor evidence="3">
        <name>heme b</name>
        <dbReference type="ChEBI" id="CHEBI:60344"/>
    </cofactor>
    <text evidence="3">Binds 1 heme b (iron(II)-protoporphyrin IX) group per molecule.</text>
</comment>
<evidence type="ECO:0000313" key="7">
    <source>
        <dbReference type="Proteomes" id="UP000253688"/>
    </source>
</evidence>
<dbReference type="InterPro" id="IPR010980">
    <property type="entry name" value="Cyt_c/b562"/>
</dbReference>
<feature type="binding site" description="axial binding residue" evidence="3">
    <location>
        <position position="30"/>
    </location>
    <ligand>
        <name>heme b</name>
        <dbReference type="ChEBI" id="CHEBI:60344"/>
    </ligand>
    <ligandPart>
        <name>Fe</name>
        <dbReference type="ChEBI" id="CHEBI:18248"/>
    </ligandPart>
</feature>
<name>A0A365PNS9_ACIJU</name>
<dbReference type="EMBL" id="QEWH01000003">
    <property type="protein sequence ID" value="RBA50264.1"/>
    <property type="molecule type" value="Genomic_DNA"/>
</dbReference>
<proteinExistence type="inferred from homology"/>
<evidence type="ECO:0000313" key="5">
    <source>
        <dbReference type="EMBL" id="QUY36646.1"/>
    </source>
</evidence>
<keyword evidence="3" id="KW-0349">Heme</keyword>
<dbReference type="STRING" id="40215.BVL33_01440"/>
<dbReference type="AlphaFoldDB" id="A0A365PNS9"/>
<feature type="chain" id="PRO_5042703701" evidence="4">
    <location>
        <begin position="24"/>
        <end position="129"/>
    </location>
</feature>
<dbReference type="NCBIfam" id="NF011632">
    <property type="entry name" value="PRK15058.1"/>
    <property type="match status" value="1"/>
</dbReference>
<dbReference type="GO" id="GO:0009055">
    <property type="term" value="F:electron transfer activity"/>
    <property type="evidence" value="ECO:0007669"/>
    <property type="project" value="InterPro"/>
</dbReference>
<evidence type="ECO:0000256" key="3">
    <source>
        <dbReference type="PIRSR" id="PIRSR000029-1"/>
    </source>
</evidence>
<dbReference type="Proteomes" id="UP000253688">
    <property type="component" value="Unassembled WGS sequence"/>
</dbReference>
<evidence type="ECO:0000256" key="1">
    <source>
        <dbReference type="ARBA" id="ARBA00005523"/>
    </source>
</evidence>
<keyword evidence="3" id="KW-0408">Iron</keyword>
<sequence>MKKGFCLATLFASVLMFNQGVSAHQLETDMRVLAKSMTAFAQTQDLAEAKKQLMLMRKAAVASKASSPHKLEGVSKDDEQLKAYQHGLDLLLAQIDSVNALVEKGQLEQAKVQALELVKLRNEYHQQFK</sequence>
<feature type="binding site" description="axial binding residue" evidence="3">
    <location>
        <position position="125"/>
    </location>
    <ligand>
        <name>heme b</name>
        <dbReference type="ChEBI" id="CHEBI:60344"/>
    </ligand>
    <ligandPart>
        <name>Fe</name>
        <dbReference type="ChEBI" id="CHEBI:18248"/>
    </ligandPart>
</feature>
<dbReference type="Proteomes" id="UP000679388">
    <property type="component" value="Chromosome"/>
</dbReference>
<keyword evidence="3" id="KW-0479">Metal-binding</keyword>
<dbReference type="GO" id="GO:0022900">
    <property type="term" value="P:electron transport chain"/>
    <property type="evidence" value="ECO:0007669"/>
    <property type="project" value="InterPro"/>
</dbReference>
<dbReference type="GO" id="GO:0005506">
    <property type="term" value="F:iron ion binding"/>
    <property type="evidence" value="ECO:0007669"/>
    <property type="project" value="InterPro"/>
</dbReference>
<dbReference type="GeneID" id="70090874"/>
<dbReference type="Pfam" id="PF07361">
    <property type="entry name" value="Cytochrom_B562"/>
    <property type="match status" value="1"/>
</dbReference>
<dbReference type="SUPFAM" id="SSF47175">
    <property type="entry name" value="Cytochromes"/>
    <property type="match status" value="1"/>
</dbReference>
<reference evidence="5" key="2">
    <citation type="submission" date="2020-07" db="EMBL/GenBank/DDBJ databases">
        <title>Acinetobacter junii strain YR7 chromosome and plasmid pNDM-YR7.</title>
        <authorList>
            <person name="Tang B."/>
        </authorList>
    </citation>
    <scope>NUCLEOTIDE SEQUENCE</scope>
    <source>
        <strain evidence="5">YR7</strain>
    </source>
</reference>
<dbReference type="PIRSF" id="PIRSF000029">
    <property type="entry name" value="Cytochrome_b562"/>
    <property type="match status" value="1"/>
</dbReference>
<comment type="similarity">
    <text evidence="1">Belongs to the cytochrome b562 family.</text>
</comment>
<protein>
    <submittedName>
        <fullName evidence="5 6">Cytochrome B</fullName>
    </submittedName>
</protein>
<gene>
    <name evidence="5" type="primary">cybC</name>
    <name evidence="6" type="ORF">DC346_00330</name>
    <name evidence="5" type="ORF">H2677_00030</name>
</gene>
<dbReference type="RefSeq" id="WP_004914578.1">
    <property type="nucleotide sequence ID" value="NZ_BBOS01000018.1"/>
</dbReference>
<accession>A0A365PNS9</accession>
<evidence type="ECO:0000256" key="4">
    <source>
        <dbReference type="SAM" id="SignalP"/>
    </source>
</evidence>
<organism evidence="6 7">
    <name type="scientific">Acinetobacter junii</name>
    <dbReference type="NCBI Taxonomy" id="40215"/>
    <lineage>
        <taxon>Bacteria</taxon>
        <taxon>Pseudomonadati</taxon>
        <taxon>Pseudomonadota</taxon>
        <taxon>Gammaproteobacteria</taxon>
        <taxon>Moraxellales</taxon>
        <taxon>Moraxellaceae</taxon>
        <taxon>Acinetobacter</taxon>
    </lineage>
</organism>
<feature type="signal peptide" evidence="4">
    <location>
        <begin position="1"/>
        <end position="23"/>
    </location>
</feature>
<dbReference type="GO" id="GO:0042597">
    <property type="term" value="C:periplasmic space"/>
    <property type="evidence" value="ECO:0007669"/>
    <property type="project" value="InterPro"/>
</dbReference>
<dbReference type="InterPro" id="IPR009155">
    <property type="entry name" value="Cyt_b562"/>
</dbReference>
<dbReference type="GO" id="GO:0020037">
    <property type="term" value="F:heme binding"/>
    <property type="evidence" value="ECO:0007669"/>
    <property type="project" value="InterPro"/>
</dbReference>
<keyword evidence="2 4" id="KW-0732">Signal</keyword>
<dbReference type="Gene3D" id="1.20.120.10">
    <property type="entry name" value="Cytochrome c/b562"/>
    <property type="match status" value="1"/>
</dbReference>
<reference evidence="6 7" key="1">
    <citation type="submission" date="2018-04" db="EMBL/GenBank/DDBJ databases">
        <title>Acinetobacter junii Genome sequencing and assembly.</title>
        <authorList>
            <person name="Su J."/>
            <person name="Rensing C."/>
            <person name="Mazhar H.S."/>
        </authorList>
    </citation>
    <scope>NUCLEOTIDE SEQUENCE [LARGE SCALE GENOMIC DNA]</scope>
    <source>
        <strain evidence="6 7">SC22</strain>
    </source>
</reference>
<evidence type="ECO:0000256" key="2">
    <source>
        <dbReference type="ARBA" id="ARBA00022729"/>
    </source>
</evidence>
<evidence type="ECO:0000313" key="6">
    <source>
        <dbReference type="EMBL" id="RBA50264.1"/>
    </source>
</evidence>